<evidence type="ECO:0000256" key="8">
    <source>
        <dbReference type="SAM" id="MobiDB-lite"/>
    </source>
</evidence>
<keyword evidence="9" id="KW-0282">Flagellum</keyword>
<dbReference type="InterPro" id="IPR042196">
    <property type="entry name" value="FHIPEP_4"/>
</dbReference>
<keyword evidence="9" id="KW-0969">Cilium</keyword>
<dbReference type="GO" id="GO:0005886">
    <property type="term" value="C:plasma membrane"/>
    <property type="evidence" value="ECO:0007669"/>
    <property type="project" value="UniProtKB-SubCell"/>
</dbReference>
<dbReference type="EMBL" id="UPXX01000013">
    <property type="protein sequence ID" value="VBB42490.1"/>
    <property type="molecule type" value="Genomic_DNA"/>
</dbReference>
<feature type="transmembrane region" description="Helical" evidence="7">
    <location>
        <begin position="207"/>
        <end position="229"/>
    </location>
</feature>
<dbReference type="PIRSF" id="PIRSF005419">
    <property type="entry name" value="FlhA"/>
    <property type="match status" value="1"/>
</dbReference>
<comment type="subcellular location">
    <subcellularLocation>
        <location evidence="1 7">Cell membrane</location>
        <topology evidence="1 7">Multi-pass membrane protein</topology>
    </subcellularLocation>
</comment>
<evidence type="ECO:0000313" key="9">
    <source>
        <dbReference type="EMBL" id="VBB42490.1"/>
    </source>
</evidence>
<dbReference type="Gene3D" id="1.10.8.540">
    <property type="entry name" value="FHIPEP family, domain 3"/>
    <property type="match status" value="1"/>
</dbReference>
<dbReference type="PANTHER" id="PTHR30161:SF1">
    <property type="entry name" value="FLAGELLAR BIOSYNTHESIS PROTEIN FLHA-RELATED"/>
    <property type="match status" value="1"/>
</dbReference>
<keyword evidence="6 7" id="KW-0472">Membrane</keyword>
<evidence type="ECO:0000256" key="1">
    <source>
        <dbReference type="ARBA" id="ARBA00004651"/>
    </source>
</evidence>
<keyword evidence="7" id="KW-0813">Transport</keyword>
<keyword evidence="7" id="KW-1006">Bacterial flagellum protein export</keyword>
<dbReference type="InterPro" id="IPR042194">
    <property type="entry name" value="FHIPEP_1"/>
</dbReference>
<dbReference type="PRINTS" id="PR00949">
    <property type="entry name" value="TYPE3IMAPROT"/>
</dbReference>
<keyword evidence="7" id="KW-1005">Bacterial flagellum biogenesis</keyword>
<sequence length="699" mass="75562">MAATALNYKRLMAFGKNGDVFMAFAVVGILLLMIFPLQPFLLDLALSLSISCSLVILMVAAYISRPLDLSAFPSILLLVTLLRLSLNVASTRVILINGGEGAAAAGKVIHAFGNFVVGGNYVVGLIVFVILVVINFVVITKGAGRIAEVAARFTLDAMPGKQMSIDADLNAGLIDDEEARQRRQHIAQEAEYYGAMDGASKFVRGDAIAGIIITLINIVGGFAVGVFQLGMGFGEAAETFTLLTVGDGLVSQIPALIVSTAAGIIVSRAGASESNLGKEIAAQIFLQPRAIAASAGVLLTLGLIPGLPCIPFLFFAAVAGAVAYALHQARQTGEQQAQEAAARREKTEAPQRVDSPPPLDLLALEIGYALVPLVDVNQNAELLDRIRSIRRQIAQEIGIVVPPVHIQDNMTLKPGEYTILLKGNEIARGELIMNHFLAMNPGMAKEKIEGITTKEPTYGLPALWIKPENRERAMGKGYTVVDPATVMVTHLSHVIRTHAHEILGRQEVQTLLDRFKESYPKVVEELIPNQLSLGAVGKVLQNLLREQIPIRDLLTILETLADWSPGIKDVEILTEYVRQAMSRTITRMYEASDGSLPVLTLDQAVEKTLVGAVQRNEQGTYMNIDPVTAERIVQSISGNFERFGLMNHQPVVLCSAHIRAHFKRLLDRFTPNITVLSYNEILNNVKVKSLGTVGLGNAN</sequence>
<dbReference type="InterPro" id="IPR025505">
    <property type="entry name" value="FHIPEP_CS"/>
</dbReference>
<accession>A0A653A394</accession>
<organism evidence="9">
    <name type="scientific">Uncultured Desulfatiglans sp</name>
    <dbReference type="NCBI Taxonomy" id="1748965"/>
    <lineage>
        <taxon>Bacteria</taxon>
        <taxon>Pseudomonadati</taxon>
        <taxon>Thermodesulfobacteriota</taxon>
        <taxon>Desulfobacteria</taxon>
        <taxon>Desulfatiglandales</taxon>
        <taxon>Desulfatiglandaceae</taxon>
        <taxon>Desulfatiglans</taxon>
        <taxon>environmental samples</taxon>
    </lineage>
</organism>
<name>A0A653A394_UNCDX</name>
<feature type="transmembrane region" description="Helical" evidence="7">
    <location>
        <begin position="249"/>
        <end position="266"/>
    </location>
</feature>
<evidence type="ECO:0000256" key="5">
    <source>
        <dbReference type="ARBA" id="ARBA00022989"/>
    </source>
</evidence>
<gene>
    <name evidence="7 9" type="primary">flhA</name>
    <name evidence="9" type="ORF">TRIP_B200630</name>
</gene>
<reference evidence="9" key="1">
    <citation type="submission" date="2018-07" db="EMBL/GenBank/DDBJ databases">
        <authorList>
            <consortium name="Genoscope - CEA"/>
            <person name="William W."/>
        </authorList>
    </citation>
    <scope>NUCLEOTIDE SEQUENCE</scope>
    <source>
        <strain evidence="9">IK1</strain>
    </source>
</reference>
<dbReference type="Pfam" id="PF00771">
    <property type="entry name" value="FHIPEP"/>
    <property type="match status" value="1"/>
</dbReference>
<proteinExistence type="inferred from homology"/>
<dbReference type="NCBIfam" id="TIGR01398">
    <property type="entry name" value="FlhA"/>
    <property type="match status" value="1"/>
</dbReference>
<feature type="transmembrane region" description="Helical" evidence="7">
    <location>
        <begin position="44"/>
        <end position="63"/>
    </location>
</feature>
<protein>
    <recommendedName>
        <fullName evidence="7">Flagellar biosynthesis protein FlhA</fullName>
    </recommendedName>
</protein>
<dbReference type="PROSITE" id="PS00994">
    <property type="entry name" value="FHIPEP"/>
    <property type="match status" value="1"/>
</dbReference>
<feature type="transmembrane region" description="Helical" evidence="7">
    <location>
        <begin position="20"/>
        <end position="38"/>
    </location>
</feature>
<dbReference type="InterPro" id="IPR006301">
    <property type="entry name" value="FlhA"/>
</dbReference>
<evidence type="ECO:0000256" key="6">
    <source>
        <dbReference type="ARBA" id="ARBA00023136"/>
    </source>
</evidence>
<comment type="similarity">
    <text evidence="2 7">Belongs to the FHIPEP (flagella/HR/invasion proteins export pore) family.</text>
</comment>
<dbReference type="PANTHER" id="PTHR30161">
    <property type="entry name" value="FLAGELLAR EXPORT PROTEIN, MEMBRANE FLHA SUBUNIT-RELATED"/>
    <property type="match status" value="1"/>
</dbReference>
<evidence type="ECO:0000256" key="4">
    <source>
        <dbReference type="ARBA" id="ARBA00022692"/>
    </source>
</evidence>
<comment type="function">
    <text evidence="7">Required for formation of the rod structure of the flagellar apparatus. Together with FliI and FliH, may constitute the export apparatus of flagellin.</text>
</comment>
<feature type="transmembrane region" description="Helical" evidence="7">
    <location>
        <begin position="75"/>
        <end position="95"/>
    </location>
</feature>
<evidence type="ECO:0000256" key="2">
    <source>
        <dbReference type="ARBA" id="ARBA00008835"/>
    </source>
</evidence>
<dbReference type="InterPro" id="IPR001712">
    <property type="entry name" value="T3SS_FHIPEP"/>
</dbReference>
<keyword evidence="9" id="KW-0966">Cell projection</keyword>
<dbReference type="AlphaFoldDB" id="A0A653A394"/>
<evidence type="ECO:0000256" key="3">
    <source>
        <dbReference type="ARBA" id="ARBA00022475"/>
    </source>
</evidence>
<keyword evidence="3 7" id="KW-1003">Cell membrane</keyword>
<feature type="transmembrane region" description="Helical" evidence="7">
    <location>
        <begin position="286"/>
        <end position="304"/>
    </location>
</feature>
<keyword evidence="5 7" id="KW-1133">Transmembrane helix</keyword>
<evidence type="ECO:0000256" key="7">
    <source>
        <dbReference type="RuleBase" id="RU364093"/>
    </source>
</evidence>
<feature type="compositionally biased region" description="Basic and acidic residues" evidence="8">
    <location>
        <begin position="341"/>
        <end position="351"/>
    </location>
</feature>
<dbReference type="Gene3D" id="3.40.30.60">
    <property type="entry name" value="FHIPEP family, domain 1"/>
    <property type="match status" value="1"/>
</dbReference>
<keyword evidence="7" id="KW-0653">Protein transport</keyword>
<dbReference type="GO" id="GO:0009306">
    <property type="term" value="P:protein secretion"/>
    <property type="evidence" value="ECO:0007669"/>
    <property type="project" value="InterPro"/>
</dbReference>
<feature type="region of interest" description="Disordered" evidence="8">
    <location>
        <begin position="335"/>
        <end position="354"/>
    </location>
</feature>
<feature type="transmembrane region" description="Helical" evidence="7">
    <location>
        <begin position="115"/>
        <end position="138"/>
    </location>
</feature>
<dbReference type="InterPro" id="IPR042193">
    <property type="entry name" value="FHIPEP_3"/>
</dbReference>
<dbReference type="Gene3D" id="3.40.50.12790">
    <property type="entry name" value="FHIPEP family, domain 4"/>
    <property type="match status" value="1"/>
</dbReference>
<keyword evidence="4 7" id="KW-0812">Transmembrane</keyword>
<dbReference type="GO" id="GO:0044780">
    <property type="term" value="P:bacterial-type flagellum assembly"/>
    <property type="evidence" value="ECO:0007669"/>
    <property type="project" value="InterPro"/>
</dbReference>